<sequence>MMFYVTTGQMEITCLTKFYQIGNLRALLDQFSPVLALFIFHFKLLYIPIPYTPVNIKKNGFNLKKSLFTKLIAWLLIQLLGQFHEGETSSYNCLVIFMRVKPPHTTACSCLRRFPPHETAQAVV</sequence>
<organism evidence="1 2">
    <name type="scientific">Puccinia sorghi</name>
    <dbReference type="NCBI Taxonomy" id="27349"/>
    <lineage>
        <taxon>Eukaryota</taxon>
        <taxon>Fungi</taxon>
        <taxon>Dikarya</taxon>
        <taxon>Basidiomycota</taxon>
        <taxon>Pucciniomycotina</taxon>
        <taxon>Pucciniomycetes</taxon>
        <taxon>Pucciniales</taxon>
        <taxon>Pucciniaceae</taxon>
        <taxon>Puccinia</taxon>
    </lineage>
</organism>
<dbReference type="AlphaFoldDB" id="A0A0L6UYR3"/>
<dbReference type="VEuPathDB" id="FungiDB:VP01_3160g2"/>
<evidence type="ECO:0000313" key="1">
    <source>
        <dbReference type="EMBL" id="KNZ53701.1"/>
    </source>
</evidence>
<proteinExistence type="predicted"/>
<name>A0A0L6UYR3_9BASI</name>
<comment type="caution">
    <text evidence="1">The sequence shown here is derived from an EMBL/GenBank/DDBJ whole genome shotgun (WGS) entry which is preliminary data.</text>
</comment>
<dbReference type="EMBL" id="LAVV01008125">
    <property type="protein sequence ID" value="KNZ53701.1"/>
    <property type="molecule type" value="Genomic_DNA"/>
</dbReference>
<dbReference type="STRING" id="27349.A0A0L6UYR3"/>
<accession>A0A0L6UYR3</accession>
<dbReference type="Proteomes" id="UP000037035">
    <property type="component" value="Unassembled WGS sequence"/>
</dbReference>
<keyword evidence="2" id="KW-1185">Reference proteome</keyword>
<reference evidence="1 2" key="1">
    <citation type="submission" date="2015-08" db="EMBL/GenBank/DDBJ databases">
        <title>Next Generation Sequencing and Analysis of the Genome of Puccinia sorghi L Schw, the Causal Agent of Maize Common Rust.</title>
        <authorList>
            <person name="Rochi L."/>
            <person name="Burguener G."/>
            <person name="Darino M."/>
            <person name="Turjanski A."/>
            <person name="Kreff E."/>
            <person name="Dieguez M.J."/>
            <person name="Sacco F."/>
        </authorList>
    </citation>
    <scope>NUCLEOTIDE SEQUENCE [LARGE SCALE GENOMIC DNA]</scope>
    <source>
        <strain evidence="1 2">RO10H11247</strain>
    </source>
</reference>
<evidence type="ECO:0000313" key="2">
    <source>
        <dbReference type="Proteomes" id="UP000037035"/>
    </source>
</evidence>
<gene>
    <name evidence="1" type="ORF">VP01_3160g2</name>
</gene>
<protein>
    <submittedName>
        <fullName evidence="1">Uncharacterized protein</fullName>
    </submittedName>
</protein>